<evidence type="ECO:0000313" key="1">
    <source>
        <dbReference type="EMBL" id="KAI4318553.1"/>
    </source>
</evidence>
<reference evidence="2" key="1">
    <citation type="journal article" date="2023" name="Front. Plant Sci.">
        <title>Chromosomal-level genome assembly of Melastoma candidum provides insights into trichome evolution.</title>
        <authorList>
            <person name="Zhong Y."/>
            <person name="Wu W."/>
            <person name="Sun C."/>
            <person name="Zou P."/>
            <person name="Liu Y."/>
            <person name="Dai S."/>
            <person name="Zhou R."/>
        </authorList>
    </citation>
    <scope>NUCLEOTIDE SEQUENCE [LARGE SCALE GENOMIC DNA]</scope>
</reference>
<sequence length="90" mass="10053">MIVRNSPAVEEPPPSVDRPSSSSSGHVKSEFFEALSSGENEAKAFHSKFEEFSDRLEKTDTRLFLLTKFQYFDGLPARFSVTRLGCSCTS</sequence>
<proteinExistence type="predicted"/>
<gene>
    <name evidence="1" type="ORF">MLD38_032243</name>
</gene>
<dbReference type="Proteomes" id="UP001057402">
    <property type="component" value="Chromosome 10"/>
</dbReference>
<evidence type="ECO:0000313" key="2">
    <source>
        <dbReference type="Proteomes" id="UP001057402"/>
    </source>
</evidence>
<accession>A0ACB9M313</accession>
<keyword evidence="2" id="KW-1185">Reference proteome</keyword>
<organism evidence="1 2">
    <name type="scientific">Melastoma candidum</name>
    <dbReference type="NCBI Taxonomy" id="119954"/>
    <lineage>
        <taxon>Eukaryota</taxon>
        <taxon>Viridiplantae</taxon>
        <taxon>Streptophyta</taxon>
        <taxon>Embryophyta</taxon>
        <taxon>Tracheophyta</taxon>
        <taxon>Spermatophyta</taxon>
        <taxon>Magnoliopsida</taxon>
        <taxon>eudicotyledons</taxon>
        <taxon>Gunneridae</taxon>
        <taxon>Pentapetalae</taxon>
        <taxon>rosids</taxon>
        <taxon>malvids</taxon>
        <taxon>Myrtales</taxon>
        <taxon>Melastomataceae</taxon>
        <taxon>Melastomatoideae</taxon>
        <taxon>Melastomateae</taxon>
        <taxon>Melastoma</taxon>
    </lineage>
</organism>
<name>A0ACB9M313_9MYRT</name>
<dbReference type="EMBL" id="CM042889">
    <property type="protein sequence ID" value="KAI4318553.1"/>
    <property type="molecule type" value="Genomic_DNA"/>
</dbReference>
<protein>
    <submittedName>
        <fullName evidence="1">Uncharacterized protein</fullName>
    </submittedName>
</protein>
<comment type="caution">
    <text evidence="1">The sequence shown here is derived from an EMBL/GenBank/DDBJ whole genome shotgun (WGS) entry which is preliminary data.</text>
</comment>